<gene>
    <name evidence="3" type="ORF">ACFOOL_14520</name>
</gene>
<feature type="transmembrane region" description="Helical" evidence="1">
    <location>
        <begin position="40"/>
        <end position="64"/>
    </location>
</feature>
<dbReference type="Pfam" id="PF09976">
    <property type="entry name" value="TPR_21"/>
    <property type="match status" value="1"/>
</dbReference>
<dbReference type="EMBL" id="JBHRYD010000013">
    <property type="protein sequence ID" value="MFC3705967.1"/>
    <property type="molecule type" value="Genomic_DNA"/>
</dbReference>
<reference evidence="4" key="1">
    <citation type="journal article" date="2019" name="Int. J. Syst. Evol. Microbiol.">
        <title>The Global Catalogue of Microorganisms (GCM) 10K type strain sequencing project: providing services to taxonomists for standard genome sequencing and annotation.</title>
        <authorList>
            <consortium name="The Broad Institute Genomics Platform"/>
            <consortium name="The Broad Institute Genome Sequencing Center for Infectious Disease"/>
            <person name="Wu L."/>
            <person name="Ma J."/>
        </authorList>
    </citation>
    <scope>NUCLEOTIDE SEQUENCE [LARGE SCALE GENOMIC DNA]</scope>
    <source>
        <strain evidence="4">KCTC 42281</strain>
    </source>
</reference>
<evidence type="ECO:0000313" key="4">
    <source>
        <dbReference type="Proteomes" id="UP001595613"/>
    </source>
</evidence>
<evidence type="ECO:0000313" key="3">
    <source>
        <dbReference type="EMBL" id="MFC3705967.1"/>
    </source>
</evidence>
<organism evidence="3 4">
    <name type="scientific">Devosia honganensis</name>
    <dbReference type="NCBI Taxonomy" id="1610527"/>
    <lineage>
        <taxon>Bacteria</taxon>
        <taxon>Pseudomonadati</taxon>
        <taxon>Pseudomonadota</taxon>
        <taxon>Alphaproteobacteria</taxon>
        <taxon>Hyphomicrobiales</taxon>
        <taxon>Devosiaceae</taxon>
        <taxon>Devosia</taxon>
    </lineage>
</organism>
<dbReference type="InterPro" id="IPR018704">
    <property type="entry name" value="SecYEG/CpoB_TPR"/>
</dbReference>
<keyword evidence="4" id="KW-1185">Reference proteome</keyword>
<evidence type="ECO:0000259" key="2">
    <source>
        <dbReference type="Pfam" id="PF09976"/>
    </source>
</evidence>
<feature type="domain" description="Ancillary SecYEG translocon subunit/Cell division coordinator CpoB TPR" evidence="2">
    <location>
        <begin position="35"/>
        <end position="214"/>
    </location>
</feature>
<keyword evidence="1" id="KW-1133">Transmembrane helix</keyword>
<comment type="caution">
    <text evidence="3">The sequence shown here is derived from an EMBL/GenBank/DDBJ whole genome shotgun (WGS) entry which is preliminary data.</text>
</comment>
<keyword evidence="1" id="KW-0812">Transmembrane</keyword>
<dbReference type="RefSeq" id="WP_380097963.1">
    <property type="nucleotide sequence ID" value="NZ_JBHRYD010000013.1"/>
</dbReference>
<accession>A0ABV7X426</accession>
<proteinExistence type="predicted"/>
<dbReference type="Proteomes" id="UP001595613">
    <property type="component" value="Unassembled WGS sequence"/>
</dbReference>
<name>A0ABV7X426_9HYPH</name>
<evidence type="ECO:0000256" key="1">
    <source>
        <dbReference type="SAM" id="Phobius"/>
    </source>
</evidence>
<sequence>MIKLPALSNQFRPAMSQDNIFREIDEELRSDRMRALWRRFGPFVIGAAVAIVVLVAANEGWSWYTKSRSASASEELYAALEAADRGDLAGAQAQLDALVSNGSGGYPVLAEFRKAALLAEEGDVAAAVSAYDALANSQSNPRMRELALLLAANLLVDHGTLADVELRIATIATDDNHMRRVARELLGLAQYRAGDAAAAQASFEAVLNDPLAQTSIRNRMAFYLAQMVSDGVVAGDTPTLAGDEEAAPVAAEPVAE</sequence>
<protein>
    <submittedName>
        <fullName evidence="3">Tetratricopeptide repeat protein</fullName>
    </submittedName>
</protein>
<keyword evidence="1" id="KW-0472">Membrane</keyword>